<dbReference type="RefSeq" id="WP_195034107.1">
    <property type="nucleotide sequence ID" value="NZ_JADLRE010000013.1"/>
</dbReference>
<keyword evidence="1" id="KW-0472">Membrane</keyword>
<sequence>MRLLGRFTGFSLLAVAIVVPVALVCLVFWGTIRKELDPPAEMRHASATEVTGYEIVSTEKEYLGGLLVSKVFIGPVVDRPQDRIISPGAAFEDMGRPGPAGVYWLVYGDYPDGCHISVDRVVGGDALRTVNKLSDTQRDEVSRGEKLVLLAKFTCGEG</sequence>
<gene>
    <name evidence="2" type="ORF">IU470_18410</name>
</gene>
<accession>A0ABS0C9P7</accession>
<keyword evidence="1" id="KW-0812">Transmembrane</keyword>
<name>A0ABS0C9P7_9NOCA</name>
<dbReference type="Proteomes" id="UP000807309">
    <property type="component" value="Unassembled WGS sequence"/>
</dbReference>
<protein>
    <submittedName>
        <fullName evidence="2">Uncharacterized protein</fullName>
    </submittedName>
</protein>
<feature type="transmembrane region" description="Helical" evidence="1">
    <location>
        <begin position="12"/>
        <end position="32"/>
    </location>
</feature>
<proteinExistence type="predicted"/>
<keyword evidence="1" id="KW-1133">Transmembrane helix</keyword>
<comment type="caution">
    <text evidence="2">The sequence shown here is derived from an EMBL/GenBank/DDBJ whole genome shotgun (WGS) entry which is preliminary data.</text>
</comment>
<organism evidence="2 3">
    <name type="scientific">Nocardia abscessus</name>
    <dbReference type="NCBI Taxonomy" id="120957"/>
    <lineage>
        <taxon>Bacteria</taxon>
        <taxon>Bacillati</taxon>
        <taxon>Actinomycetota</taxon>
        <taxon>Actinomycetes</taxon>
        <taxon>Mycobacteriales</taxon>
        <taxon>Nocardiaceae</taxon>
        <taxon>Nocardia</taxon>
    </lineage>
</organism>
<evidence type="ECO:0000256" key="1">
    <source>
        <dbReference type="SAM" id="Phobius"/>
    </source>
</evidence>
<evidence type="ECO:0000313" key="2">
    <source>
        <dbReference type="EMBL" id="MBF6227070.1"/>
    </source>
</evidence>
<dbReference type="EMBL" id="JADLRE010000013">
    <property type="protein sequence ID" value="MBF6227070.1"/>
    <property type="molecule type" value="Genomic_DNA"/>
</dbReference>
<keyword evidence="3" id="KW-1185">Reference proteome</keyword>
<evidence type="ECO:0000313" key="3">
    <source>
        <dbReference type="Proteomes" id="UP000807309"/>
    </source>
</evidence>
<reference evidence="2 3" key="1">
    <citation type="submission" date="2020-10" db="EMBL/GenBank/DDBJ databases">
        <title>Identification of Nocardia species via Next-generation sequencing and recognition of intraspecies genetic diversity.</title>
        <authorList>
            <person name="Li P."/>
            <person name="Li P."/>
            <person name="Lu B."/>
        </authorList>
    </citation>
    <scope>NUCLEOTIDE SEQUENCE [LARGE SCALE GENOMIC DNA]</scope>
    <source>
        <strain evidence="2 3">N-11</strain>
    </source>
</reference>